<evidence type="ECO:0000256" key="2">
    <source>
        <dbReference type="ARBA" id="ARBA00019069"/>
    </source>
</evidence>
<comment type="caution">
    <text evidence="4">The sequence shown here is derived from an EMBL/GenBank/DDBJ whole genome shotgun (WGS) entry which is preliminary data.</text>
</comment>
<sequence length="207" mass="22841">MNLRELVSALNDFASPALAESWDNVGLLVEPSPPHTVNTLFLTNDLTEEVMEEAVQKKADLVLSYHPPIFTPLKRVTWKTWKERLVVRALENRIGIYSPHTAYDAIPHGVNNWLTKGLESPVKKAALCAGSGSSVLKGTEADLYLTGEMSHHDVLDAVANGISVILCEHSNTERGFLSELRDALAVHLQNKINIIVSEKDRDPLQVA</sequence>
<dbReference type="SUPFAM" id="SSF102705">
    <property type="entry name" value="NIF3 (NGG1p interacting factor 3)-like"/>
    <property type="match status" value="1"/>
</dbReference>
<evidence type="ECO:0000256" key="1">
    <source>
        <dbReference type="ARBA" id="ARBA00006964"/>
    </source>
</evidence>
<gene>
    <name evidence="4" type="ORF">DUI87_04325</name>
</gene>
<comment type="similarity">
    <text evidence="1">Belongs to the GTP cyclohydrolase I type 2/NIF3 family.</text>
</comment>
<dbReference type="Proteomes" id="UP000269221">
    <property type="component" value="Unassembled WGS sequence"/>
</dbReference>
<dbReference type="InterPro" id="IPR002678">
    <property type="entry name" value="DUF34/NIF3"/>
</dbReference>
<keyword evidence="5" id="KW-1185">Reference proteome</keyword>
<evidence type="ECO:0000256" key="3">
    <source>
        <dbReference type="PIRSR" id="PIRSR602678-1"/>
    </source>
</evidence>
<dbReference type="InterPro" id="IPR036069">
    <property type="entry name" value="DUF34/NIF3_sf"/>
</dbReference>
<dbReference type="PANTHER" id="PTHR13799">
    <property type="entry name" value="NGG1 INTERACTING FACTOR 3"/>
    <property type="match status" value="1"/>
</dbReference>
<name>A0A3M0KYU8_HIRRU</name>
<dbReference type="PANTHER" id="PTHR13799:SF13">
    <property type="entry name" value="NIF3-LIKE PROTEIN 1"/>
    <property type="match status" value="1"/>
</dbReference>
<feature type="binding site" evidence="3">
    <location>
        <position position="66"/>
    </location>
    <ligand>
        <name>a divalent metal cation</name>
        <dbReference type="ChEBI" id="CHEBI:60240"/>
        <label>1</label>
    </ligand>
</feature>
<organism evidence="4 5">
    <name type="scientific">Hirundo rustica rustica</name>
    <dbReference type="NCBI Taxonomy" id="333673"/>
    <lineage>
        <taxon>Eukaryota</taxon>
        <taxon>Metazoa</taxon>
        <taxon>Chordata</taxon>
        <taxon>Craniata</taxon>
        <taxon>Vertebrata</taxon>
        <taxon>Euteleostomi</taxon>
        <taxon>Archelosauria</taxon>
        <taxon>Archosauria</taxon>
        <taxon>Dinosauria</taxon>
        <taxon>Saurischia</taxon>
        <taxon>Theropoda</taxon>
        <taxon>Coelurosauria</taxon>
        <taxon>Aves</taxon>
        <taxon>Neognathae</taxon>
        <taxon>Neoaves</taxon>
        <taxon>Telluraves</taxon>
        <taxon>Australaves</taxon>
        <taxon>Passeriformes</taxon>
        <taxon>Sylvioidea</taxon>
        <taxon>Hirundinidae</taxon>
        <taxon>Hirundo</taxon>
    </lineage>
</organism>
<dbReference type="AlphaFoldDB" id="A0A3M0KYU8"/>
<dbReference type="Pfam" id="PF01784">
    <property type="entry name" value="DUF34_NIF3"/>
    <property type="match status" value="1"/>
</dbReference>
<dbReference type="EMBL" id="QRBI01000096">
    <property type="protein sequence ID" value="RMC18438.1"/>
    <property type="molecule type" value="Genomic_DNA"/>
</dbReference>
<dbReference type="OrthoDB" id="3345469at2759"/>
<evidence type="ECO:0000313" key="5">
    <source>
        <dbReference type="Proteomes" id="UP000269221"/>
    </source>
</evidence>
<protein>
    <recommendedName>
        <fullName evidence="2">NIF3-like protein 1</fullName>
    </recommendedName>
</protein>
<evidence type="ECO:0000313" key="4">
    <source>
        <dbReference type="EMBL" id="RMC18438.1"/>
    </source>
</evidence>
<keyword evidence="3" id="KW-0479">Metal-binding</keyword>
<dbReference type="Gene3D" id="3.40.1390.30">
    <property type="entry name" value="NIF3 (NGG1p interacting factor 3)-like"/>
    <property type="match status" value="2"/>
</dbReference>
<proteinExistence type="inferred from homology"/>
<reference evidence="4 5" key="1">
    <citation type="submission" date="2018-07" db="EMBL/GenBank/DDBJ databases">
        <title>A high quality draft genome assembly of the barn swallow (H. rustica rustica).</title>
        <authorList>
            <person name="Formenti G."/>
            <person name="Chiara M."/>
            <person name="Poveda L."/>
            <person name="Francoijs K.-J."/>
            <person name="Bonisoli-Alquati A."/>
            <person name="Canova L."/>
            <person name="Gianfranceschi L."/>
            <person name="Horner D.S."/>
            <person name="Saino N."/>
        </authorList>
    </citation>
    <scope>NUCLEOTIDE SEQUENCE [LARGE SCALE GENOMIC DNA]</scope>
    <source>
        <strain evidence="4">Chelidonia</strain>
        <tissue evidence="4">Blood</tissue>
    </source>
</reference>
<dbReference type="GO" id="GO:0005739">
    <property type="term" value="C:mitochondrion"/>
    <property type="evidence" value="ECO:0007669"/>
    <property type="project" value="TreeGrafter"/>
</dbReference>
<feature type="binding site" evidence="3">
    <location>
        <position position="169"/>
    </location>
    <ligand>
        <name>a divalent metal cation</name>
        <dbReference type="ChEBI" id="CHEBI:60240"/>
        <label>1</label>
    </ligand>
</feature>
<accession>A0A3M0KYU8</accession>
<dbReference type="FunFam" id="3.40.1390.30:FF:000001">
    <property type="entry name" value="GTP cyclohydrolase 1 type 2"/>
    <property type="match status" value="1"/>
</dbReference>
<dbReference type="GO" id="GO:0046872">
    <property type="term" value="F:metal ion binding"/>
    <property type="evidence" value="ECO:0007669"/>
    <property type="project" value="UniProtKB-KW"/>
</dbReference>
<feature type="binding site" evidence="3">
    <location>
        <position position="173"/>
    </location>
    <ligand>
        <name>a divalent metal cation</name>
        <dbReference type="ChEBI" id="CHEBI:60240"/>
        <label>1</label>
    </ligand>
</feature>
<feature type="binding site" evidence="3">
    <location>
        <position position="104"/>
    </location>
    <ligand>
        <name>a divalent metal cation</name>
        <dbReference type="ChEBI" id="CHEBI:60240"/>
        <label>1</label>
    </ligand>
</feature>
<dbReference type="STRING" id="333673.A0A3M0KYU8"/>